<proteinExistence type="predicted"/>
<keyword evidence="3" id="KW-1185">Reference proteome</keyword>
<accession>A0A385SGT3</accession>
<reference evidence="3" key="1">
    <citation type="submission" date="2018-09" db="EMBL/GenBank/DDBJ databases">
        <title>Chryseolinea sp. KIS68-18 isolated from soil.</title>
        <authorList>
            <person name="Weon H.-Y."/>
            <person name="Kwon S.-W."/>
            <person name="Lee S.A."/>
        </authorList>
    </citation>
    <scope>NUCLEOTIDE SEQUENCE [LARGE SCALE GENOMIC DNA]</scope>
    <source>
        <strain evidence="3">KIS68-18</strain>
    </source>
</reference>
<name>A0A385SGT3_9BACT</name>
<feature type="chain" id="PRO_5017331728" description="Lipocalin-like domain-containing protein" evidence="1">
    <location>
        <begin position="25"/>
        <end position="146"/>
    </location>
</feature>
<organism evidence="2 3">
    <name type="scientific">Chryseolinea soli</name>
    <dbReference type="NCBI Taxonomy" id="2321403"/>
    <lineage>
        <taxon>Bacteria</taxon>
        <taxon>Pseudomonadati</taxon>
        <taxon>Bacteroidota</taxon>
        <taxon>Cytophagia</taxon>
        <taxon>Cytophagales</taxon>
        <taxon>Fulvivirgaceae</taxon>
        <taxon>Chryseolinea</taxon>
    </lineage>
</organism>
<evidence type="ECO:0000256" key="1">
    <source>
        <dbReference type="SAM" id="SignalP"/>
    </source>
</evidence>
<dbReference type="RefSeq" id="WP_119754247.1">
    <property type="nucleotide sequence ID" value="NZ_CP032382.1"/>
</dbReference>
<dbReference type="OrthoDB" id="981319at2"/>
<evidence type="ECO:0000313" key="3">
    <source>
        <dbReference type="Proteomes" id="UP000266183"/>
    </source>
</evidence>
<sequence length="146" mass="16731">MNKKQIVKAIIVLICLTGYHQLCAQTLTKEAITGEWLCREATNLADDPETKAAMEVMKKGFLNARFIFKTDGIFNLILSKESPAVLKEMDFLNNRKWFFYPDKSMIAIGTPKENLMQIFVEEQNGSTIFLIHETPLALKMEKVQKE</sequence>
<dbReference type="AlphaFoldDB" id="A0A385SGT3"/>
<dbReference type="EMBL" id="CP032382">
    <property type="protein sequence ID" value="AYB30953.1"/>
    <property type="molecule type" value="Genomic_DNA"/>
</dbReference>
<protein>
    <recommendedName>
        <fullName evidence="4">Lipocalin-like domain-containing protein</fullName>
    </recommendedName>
</protein>
<dbReference type="KEGG" id="chk:D4L85_10345"/>
<dbReference type="Proteomes" id="UP000266183">
    <property type="component" value="Chromosome"/>
</dbReference>
<feature type="signal peptide" evidence="1">
    <location>
        <begin position="1"/>
        <end position="24"/>
    </location>
</feature>
<keyword evidence="1" id="KW-0732">Signal</keyword>
<gene>
    <name evidence="2" type="ORF">D4L85_10345</name>
</gene>
<evidence type="ECO:0008006" key="4">
    <source>
        <dbReference type="Google" id="ProtNLM"/>
    </source>
</evidence>
<evidence type="ECO:0000313" key="2">
    <source>
        <dbReference type="EMBL" id="AYB30953.1"/>
    </source>
</evidence>